<feature type="region of interest" description="Disordered" evidence="1">
    <location>
        <begin position="256"/>
        <end position="329"/>
    </location>
</feature>
<keyword evidence="3" id="KW-1185">Reference proteome</keyword>
<evidence type="ECO:0000256" key="1">
    <source>
        <dbReference type="SAM" id="MobiDB-lite"/>
    </source>
</evidence>
<name>A0A8H7AFC9_9EURO</name>
<feature type="compositionally biased region" description="Low complexity" evidence="1">
    <location>
        <begin position="300"/>
        <end position="311"/>
    </location>
</feature>
<dbReference type="Pfam" id="PF12224">
    <property type="entry name" value="Amidoligase_2"/>
    <property type="match status" value="1"/>
</dbReference>
<dbReference type="PANTHER" id="PTHR36847:SF1">
    <property type="entry name" value="AMIDOLIGASE ENZYME"/>
    <property type="match status" value="1"/>
</dbReference>
<feature type="compositionally biased region" description="Low complexity" evidence="1">
    <location>
        <begin position="261"/>
        <end position="274"/>
    </location>
</feature>
<feature type="region of interest" description="Disordered" evidence="1">
    <location>
        <begin position="187"/>
        <end position="222"/>
    </location>
</feature>
<evidence type="ECO:0000313" key="3">
    <source>
        <dbReference type="Proteomes" id="UP000606974"/>
    </source>
</evidence>
<gene>
    <name evidence="2" type="ORF">GJ744_009665</name>
</gene>
<feature type="region of interest" description="Disordered" evidence="1">
    <location>
        <begin position="132"/>
        <end position="172"/>
    </location>
</feature>
<comment type="caution">
    <text evidence="2">The sequence shown here is derived from an EMBL/GenBank/DDBJ whole genome shotgun (WGS) entry which is preliminary data.</text>
</comment>
<protein>
    <recommendedName>
        <fullName evidence="4">Amidoligase enzyme</fullName>
    </recommendedName>
</protein>
<reference evidence="2" key="1">
    <citation type="submission" date="2020-02" db="EMBL/GenBank/DDBJ databases">
        <authorList>
            <person name="Palmer J.M."/>
        </authorList>
    </citation>
    <scope>NUCLEOTIDE SEQUENCE</scope>
    <source>
        <strain evidence="2">EPUS1.4</strain>
        <tissue evidence="2">Thallus</tissue>
    </source>
</reference>
<evidence type="ECO:0000313" key="2">
    <source>
        <dbReference type="EMBL" id="KAF7508083.1"/>
    </source>
</evidence>
<dbReference type="InterPro" id="IPR022025">
    <property type="entry name" value="Amidoligase_2"/>
</dbReference>
<dbReference type="Proteomes" id="UP000606974">
    <property type="component" value="Unassembled WGS sequence"/>
</dbReference>
<dbReference type="PANTHER" id="PTHR36847">
    <property type="entry name" value="AMIDOLIGASE ENZYME"/>
    <property type="match status" value="1"/>
</dbReference>
<proteinExistence type="predicted"/>
<organism evidence="2 3">
    <name type="scientific">Endocarpon pusillum</name>
    <dbReference type="NCBI Taxonomy" id="364733"/>
    <lineage>
        <taxon>Eukaryota</taxon>
        <taxon>Fungi</taxon>
        <taxon>Dikarya</taxon>
        <taxon>Ascomycota</taxon>
        <taxon>Pezizomycotina</taxon>
        <taxon>Eurotiomycetes</taxon>
        <taxon>Chaetothyriomycetidae</taxon>
        <taxon>Verrucariales</taxon>
        <taxon>Verrucariaceae</taxon>
        <taxon>Endocarpon</taxon>
    </lineage>
</organism>
<dbReference type="OrthoDB" id="5291055at2759"/>
<evidence type="ECO:0008006" key="4">
    <source>
        <dbReference type="Google" id="ProtNLM"/>
    </source>
</evidence>
<sequence length="699" mass="75580">MGCLGCCDGKPQPRDPASAPPAKQRHLRSWAASVGEVASSGRRNLATKAVEPPPLHTHSDSNSSTRRPSTRNQAGGPPAESTSAATARRPAVTVSPFSGPAVQFASESTPNRQISLLREAPISAFGEASNQLAAGTGGSRKRVDQRQQAGPSYANVGPERQATQEGQPHQIPFRAHRVIPVVGNATRSSASLDVSSEGIRTTGRPLAAQPRPPSSRPLGISQPVSLCLTTPPNSLGADAQSLRRPARAPGEPLMAATHTLGRPSSGSGSWRSASEALGAPAGDTANRSQWRDTTVRTPTRAAQDQAAAADSSRMHARMQDAAAGSSTGHAKELRAAVQASKCSSGSVGPRIIKLGIETEFFLAAKKLEDFDISVEGFAETLAANHNQAVRPPHPQMRPTMRPPYEQGDYARWCLATDSTVSFHSSRSPWGVELVSPILRAFPGSKWRESVELTWKCLADRYDIDTNHLCGTHIHISLEPFFNMGELVQIAQAILHFEPAIEALVPKHRRGNEFCKSNWLGSPHLGAANISRPNSIAKIGQIQDPNELIRCMGNEEDRGYSWNFLSLMEKKKRTLEFRKPPGSTTVEETLSWAEFVLSFIQAAIRCGSAEQLQKVPAHIGGLQWFLKQSNVPGVNEHHRLAGLFAGRDPMATLQPKSTYEAVSLQLKQLRGAKKMLMEKADADHRRVLDHAKRAQIPYLA</sequence>
<dbReference type="EMBL" id="JAACFV010000059">
    <property type="protein sequence ID" value="KAF7508083.1"/>
    <property type="molecule type" value="Genomic_DNA"/>
</dbReference>
<accession>A0A8H7AFC9</accession>
<dbReference type="AlphaFoldDB" id="A0A8H7AFC9"/>
<feature type="compositionally biased region" description="Low complexity" evidence="1">
    <location>
        <begin position="60"/>
        <end position="72"/>
    </location>
</feature>
<feature type="region of interest" description="Disordered" evidence="1">
    <location>
        <begin position="1"/>
        <end position="93"/>
    </location>
</feature>